<evidence type="ECO:0000313" key="1">
    <source>
        <dbReference type="EMBL" id="JAH86116.1"/>
    </source>
</evidence>
<reference evidence="1" key="1">
    <citation type="submission" date="2014-11" db="EMBL/GenBank/DDBJ databases">
        <authorList>
            <person name="Amaro Gonzalez C."/>
        </authorList>
    </citation>
    <scope>NUCLEOTIDE SEQUENCE</scope>
</reference>
<sequence>MLDGILLRCAFKVQFITVERALIDKLNQYRDISC</sequence>
<proteinExistence type="predicted"/>
<reference evidence="1" key="2">
    <citation type="journal article" date="2015" name="Fish Shellfish Immunol.">
        <title>Early steps in the European eel (Anguilla anguilla)-Vibrio vulnificus interaction in the gills: Role of the RtxA13 toxin.</title>
        <authorList>
            <person name="Callol A."/>
            <person name="Pajuelo D."/>
            <person name="Ebbesson L."/>
            <person name="Teles M."/>
            <person name="MacKenzie S."/>
            <person name="Amaro C."/>
        </authorList>
    </citation>
    <scope>NUCLEOTIDE SEQUENCE</scope>
</reference>
<name>A0A0E9W720_ANGAN</name>
<dbReference type="AlphaFoldDB" id="A0A0E9W720"/>
<organism evidence="1">
    <name type="scientific">Anguilla anguilla</name>
    <name type="common">European freshwater eel</name>
    <name type="synonym">Muraena anguilla</name>
    <dbReference type="NCBI Taxonomy" id="7936"/>
    <lineage>
        <taxon>Eukaryota</taxon>
        <taxon>Metazoa</taxon>
        <taxon>Chordata</taxon>
        <taxon>Craniata</taxon>
        <taxon>Vertebrata</taxon>
        <taxon>Euteleostomi</taxon>
        <taxon>Actinopterygii</taxon>
        <taxon>Neopterygii</taxon>
        <taxon>Teleostei</taxon>
        <taxon>Anguilliformes</taxon>
        <taxon>Anguillidae</taxon>
        <taxon>Anguilla</taxon>
    </lineage>
</organism>
<dbReference type="EMBL" id="GBXM01022461">
    <property type="protein sequence ID" value="JAH86116.1"/>
    <property type="molecule type" value="Transcribed_RNA"/>
</dbReference>
<accession>A0A0E9W720</accession>
<protein>
    <submittedName>
        <fullName evidence="1">Uncharacterized protein</fullName>
    </submittedName>
</protein>